<keyword evidence="2" id="KW-1185">Reference proteome</keyword>
<protein>
    <submittedName>
        <fullName evidence="1">Uncharacterized protein</fullName>
    </submittedName>
</protein>
<organism evidence="1 2">
    <name type="scientific">Phytophthora nicotianae P1569</name>
    <dbReference type="NCBI Taxonomy" id="1317065"/>
    <lineage>
        <taxon>Eukaryota</taxon>
        <taxon>Sar</taxon>
        <taxon>Stramenopiles</taxon>
        <taxon>Oomycota</taxon>
        <taxon>Peronosporomycetes</taxon>
        <taxon>Peronosporales</taxon>
        <taxon>Peronosporaceae</taxon>
        <taxon>Phytophthora</taxon>
    </lineage>
</organism>
<evidence type="ECO:0000313" key="2">
    <source>
        <dbReference type="Proteomes" id="UP000018721"/>
    </source>
</evidence>
<dbReference type="HOGENOM" id="CLU_208105_0_0_1"/>
<dbReference type="Proteomes" id="UP000018721">
    <property type="component" value="Unassembled WGS sequence"/>
</dbReference>
<reference evidence="1 2" key="1">
    <citation type="submission" date="2013-11" db="EMBL/GenBank/DDBJ databases">
        <title>The Genome Sequence of Phytophthora parasitica P1569.</title>
        <authorList>
            <consortium name="The Broad Institute Genomics Platform"/>
            <person name="Russ C."/>
            <person name="Tyler B."/>
            <person name="Panabieres F."/>
            <person name="Shan W."/>
            <person name="Tripathy S."/>
            <person name="Grunwald N."/>
            <person name="Machado M."/>
            <person name="Johnson C.S."/>
            <person name="Arredondo F."/>
            <person name="Hong C."/>
            <person name="Coffey M."/>
            <person name="Young S.K."/>
            <person name="Zeng Q."/>
            <person name="Gargeya S."/>
            <person name="Fitzgerald M."/>
            <person name="Abouelleil A."/>
            <person name="Alvarado L."/>
            <person name="Chapman S.B."/>
            <person name="Gainer-Dewar J."/>
            <person name="Goldberg J."/>
            <person name="Griggs A."/>
            <person name="Gujja S."/>
            <person name="Hansen M."/>
            <person name="Howarth C."/>
            <person name="Imamovic A."/>
            <person name="Ireland A."/>
            <person name="Larimer J."/>
            <person name="McCowan C."/>
            <person name="Murphy C."/>
            <person name="Pearson M."/>
            <person name="Poon T.W."/>
            <person name="Priest M."/>
            <person name="Roberts A."/>
            <person name="Saif S."/>
            <person name="Shea T."/>
            <person name="Sykes S."/>
            <person name="Wortman J."/>
            <person name="Nusbaum C."/>
            <person name="Birren B."/>
        </authorList>
    </citation>
    <scope>NUCLEOTIDE SEQUENCE [LARGE SCALE GENOMIC DNA]</scope>
    <source>
        <strain evidence="1 2">P1569</strain>
    </source>
</reference>
<name>V9EKN1_PHYNI</name>
<sequence>MTKNLYAGSQITVDYGNQTWFRCALCSTEFKQLDEIHGSGLKDETALLEVELYKCKSSSHFPE</sequence>
<gene>
    <name evidence="1" type="ORF">F443_15306</name>
</gene>
<dbReference type="EMBL" id="ANIZ01002678">
    <property type="protein sequence ID" value="ETI39063.1"/>
    <property type="molecule type" value="Genomic_DNA"/>
</dbReference>
<comment type="caution">
    <text evidence="1">The sequence shown here is derived from an EMBL/GenBank/DDBJ whole genome shotgun (WGS) entry which is preliminary data.</text>
</comment>
<evidence type="ECO:0000313" key="1">
    <source>
        <dbReference type="EMBL" id="ETI39063.1"/>
    </source>
</evidence>
<accession>V9EKN1</accession>
<dbReference type="AlphaFoldDB" id="V9EKN1"/>
<proteinExistence type="predicted"/>